<dbReference type="RefSeq" id="WP_309307377.1">
    <property type="nucleotide sequence ID" value="NZ_CP133594.1"/>
</dbReference>
<dbReference type="AlphaFoldDB" id="A0AA51YIZ0"/>
<dbReference type="SUPFAM" id="SSF49503">
    <property type="entry name" value="Cupredoxins"/>
    <property type="match status" value="1"/>
</dbReference>
<dbReference type="PANTHER" id="PTHR36507:SF1">
    <property type="entry name" value="BLL1555 PROTEIN"/>
    <property type="match status" value="1"/>
</dbReference>
<dbReference type="GeneID" id="84230344"/>
<organism evidence="1 2">
    <name type="scientific">Methanolobus mangrovi</name>
    <dbReference type="NCBI Taxonomy" id="3072977"/>
    <lineage>
        <taxon>Archaea</taxon>
        <taxon>Methanobacteriati</taxon>
        <taxon>Methanobacteriota</taxon>
        <taxon>Stenosarchaea group</taxon>
        <taxon>Methanomicrobia</taxon>
        <taxon>Methanosarcinales</taxon>
        <taxon>Methanosarcinaceae</taxon>
        <taxon>Methanolobus</taxon>
    </lineage>
</organism>
<reference evidence="1" key="1">
    <citation type="submission" date="2023-08" db="EMBL/GenBank/DDBJ databases">
        <title>Methanolobus mangrovi sp. nov. and Methanolobus sediminis sp. nov, two novel methylotrophic methanogens isolated from mangrove sediments in China.</title>
        <authorList>
            <person name="Zhou J."/>
        </authorList>
    </citation>
    <scope>NUCLEOTIDE SEQUENCE</scope>
    <source>
        <strain evidence="1">FTZ2</strain>
    </source>
</reference>
<dbReference type="InterPro" id="IPR052721">
    <property type="entry name" value="ET_Amicyanin"/>
</dbReference>
<proteinExistence type="predicted"/>
<dbReference type="PANTHER" id="PTHR36507">
    <property type="entry name" value="BLL1555 PROTEIN"/>
    <property type="match status" value="1"/>
</dbReference>
<keyword evidence="2" id="KW-1185">Reference proteome</keyword>
<sequence length="140" mass="15676">MTKKWLILITILMLAGVLVSGCADNAEDTAVEDVEETEETAPEDAAIDSEPIVGEAQDYAVRMEYYGMMKPSDLEINRGDSIAWRNYKPQNTYVLVSDDGLFENQEMDSNDVYTYTFSESGTYTFSVVDVPDMTLTVTVR</sequence>
<dbReference type="PROSITE" id="PS51257">
    <property type="entry name" value="PROKAR_LIPOPROTEIN"/>
    <property type="match status" value="1"/>
</dbReference>
<dbReference type="Proteomes" id="UP001183006">
    <property type="component" value="Chromosome"/>
</dbReference>
<evidence type="ECO:0000313" key="2">
    <source>
        <dbReference type="Proteomes" id="UP001183006"/>
    </source>
</evidence>
<keyword evidence="1" id="KW-0449">Lipoprotein</keyword>
<gene>
    <name evidence="1" type="ORF">RE476_09345</name>
</gene>
<dbReference type="InterPro" id="IPR008972">
    <property type="entry name" value="Cupredoxin"/>
</dbReference>
<name>A0AA51YIZ0_9EURY</name>
<accession>A0AA51YIZ0</accession>
<evidence type="ECO:0000313" key="1">
    <source>
        <dbReference type="EMBL" id="WMW21589.1"/>
    </source>
</evidence>
<dbReference type="Gene3D" id="2.60.40.420">
    <property type="entry name" value="Cupredoxins - blue copper proteins"/>
    <property type="match status" value="1"/>
</dbReference>
<protein>
    <submittedName>
        <fullName evidence="1">Cell surface lipoprotein</fullName>
    </submittedName>
</protein>
<dbReference type="KEGG" id="mmav:RE476_09345"/>
<dbReference type="EMBL" id="CP133594">
    <property type="protein sequence ID" value="WMW21589.1"/>
    <property type="molecule type" value="Genomic_DNA"/>
</dbReference>